<evidence type="ECO:0000313" key="4">
    <source>
        <dbReference type="Proteomes" id="UP001558652"/>
    </source>
</evidence>
<keyword evidence="4" id="KW-1185">Reference proteome</keyword>
<dbReference type="Gene3D" id="3.80.10.10">
    <property type="entry name" value="Ribonuclease Inhibitor"/>
    <property type="match status" value="1"/>
</dbReference>
<sequence>MFVQRLELEAKDFTASLAQVEIAGGRDLRFGPGVFARLGSLERVVVRNVTKVFVQKGSFANMTTTNRVRFEFTDAVSLVLEEHSFRNLRGPVSARIARINQVIVQRAAFAWLSDLRISSVAKLELLDGAFLLENPKVNLNVPSTVITLENVFMEKLSGNTFHSPAAEVRIMGAEVKMVRPEAFNAMHLANVILENSTLHKVEAGAFSDRTLIDTLRLNKIKIHDLASNAVLSGLTHLVIDHSKLGAVHPGGLNITVAYASLNNNVFSKVHRRGFSLKEWNSLSMTNNTFKWLESEAFSAPYQSHVNKPISGPEYNFTGNVLYEIGAGAFDFDLNEELVVNIENNFFGFKCHCDMEAPVKTAITGVETITDTLFDSGLCSVDLMLSQCFHLPEGFVNMWNFTDKVCDTDKSILCEEVQRDAAMPPHIPSITSAVDVTFEEDADRERKVLGSIFIIVVCGMLVMMVMSGFMWLRRKGYCTKARLMLLPSTNSLINLLARVFSGNGTTPTGSAHSISRLSVHEYAELQRKIEEGTVDEDVPLEDKATQTLPEELTQELLQSLREKLDDPDNYKEARDMIEHLYDLIKVEESCNRNDHNDSVSINLDDLDKEEAENVYDVIKPNKKRADGTPKSMKNFVSTGTRAPSPDKLLPPSGAYGELRQQQPTVVCEYVEPRDRRVHLYAELPGRSAGAACSMLCDYGEPSDTAVHLYTELPLTNKMANRPLPSKPDQPPIGRPSTSK</sequence>
<dbReference type="EMBL" id="JBFDAA010000007">
    <property type="protein sequence ID" value="KAL1131019.1"/>
    <property type="molecule type" value="Genomic_DNA"/>
</dbReference>
<feature type="region of interest" description="Disordered" evidence="1">
    <location>
        <begin position="715"/>
        <end position="738"/>
    </location>
</feature>
<reference evidence="3 4" key="1">
    <citation type="submission" date="2024-07" db="EMBL/GenBank/DDBJ databases">
        <title>Chromosome-level genome assembly of the water stick insect Ranatra chinensis (Heteroptera: Nepidae).</title>
        <authorList>
            <person name="Liu X."/>
        </authorList>
    </citation>
    <scope>NUCLEOTIDE SEQUENCE [LARGE SCALE GENOMIC DNA]</scope>
    <source>
        <strain evidence="3">Cailab_2021Rc</strain>
        <tissue evidence="3">Muscle</tissue>
    </source>
</reference>
<feature type="transmembrane region" description="Helical" evidence="2">
    <location>
        <begin position="447"/>
        <end position="471"/>
    </location>
</feature>
<gene>
    <name evidence="3" type="ORF">AAG570_012257</name>
</gene>
<dbReference type="Proteomes" id="UP001558652">
    <property type="component" value="Unassembled WGS sequence"/>
</dbReference>
<dbReference type="AlphaFoldDB" id="A0ABD0YIN2"/>
<keyword evidence="2" id="KW-1133">Transmembrane helix</keyword>
<keyword evidence="2" id="KW-0472">Membrane</keyword>
<organism evidence="3 4">
    <name type="scientific">Ranatra chinensis</name>
    <dbReference type="NCBI Taxonomy" id="642074"/>
    <lineage>
        <taxon>Eukaryota</taxon>
        <taxon>Metazoa</taxon>
        <taxon>Ecdysozoa</taxon>
        <taxon>Arthropoda</taxon>
        <taxon>Hexapoda</taxon>
        <taxon>Insecta</taxon>
        <taxon>Pterygota</taxon>
        <taxon>Neoptera</taxon>
        <taxon>Paraneoptera</taxon>
        <taxon>Hemiptera</taxon>
        <taxon>Heteroptera</taxon>
        <taxon>Panheteroptera</taxon>
        <taxon>Nepomorpha</taxon>
        <taxon>Nepidae</taxon>
        <taxon>Ranatrinae</taxon>
        <taxon>Ranatra</taxon>
    </lineage>
</organism>
<evidence type="ECO:0000256" key="1">
    <source>
        <dbReference type="SAM" id="MobiDB-lite"/>
    </source>
</evidence>
<comment type="caution">
    <text evidence="3">The sequence shown here is derived from an EMBL/GenBank/DDBJ whole genome shotgun (WGS) entry which is preliminary data.</text>
</comment>
<protein>
    <submittedName>
        <fullName evidence="3">Uncharacterized protein</fullName>
    </submittedName>
</protein>
<keyword evidence="2" id="KW-0812">Transmembrane</keyword>
<evidence type="ECO:0000313" key="3">
    <source>
        <dbReference type="EMBL" id="KAL1131019.1"/>
    </source>
</evidence>
<accession>A0ABD0YIN2</accession>
<feature type="compositionally biased region" description="Pro residues" evidence="1">
    <location>
        <begin position="723"/>
        <end position="732"/>
    </location>
</feature>
<dbReference type="InterPro" id="IPR032675">
    <property type="entry name" value="LRR_dom_sf"/>
</dbReference>
<name>A0ABD0YIN2_9HEMI</name>
<proteinExistence type="predicted"/>
<evidence type="ECO:0000256" key="2">
    <source>
        <dbReference type="SAM" id="Phobius"/>
    </source>
</evidence>
<dbReference type="SUPFAM" id="SSF52058">
    <property type="entry name" value="L domain-like"/>
    <property type="match status" value="1"/>
</dbReference>